<organism evidence="2 3">
    <name type="scientific">Paspalum notatum var. saurae</name>
    <dbReference type="NCBI Taxonomy" id="547442"/>
    <lineage>
        <taxon>Eukaryota</taxon>
        <taxon>Viridiplantae</taxon>
        <taxon>Streptophyta</taxon>
        <taxon>Embryophyta</taxon>
        <taxon>Tracheophyta</taxon>
        <taxon>Spermatophyta</taxon>
        <taxon>Magnoliopsida</taxon>
        <taxon>Liliopsida</taxon>
        <taxon>Poales</taxon>
        <taxon>Poaceae</taxon>
        <taxon>PACMAD clade</taxon>
        <taxon>Panicoideae</taxon>
        <taxon>Andropogonodae</taxon>
        <taxon>Paspaleae</taxon>
        <taxon>Paspalinae</taxon>
        <taxon>Paspalum</taxon>
    </lineage>
</organism>
<name>A0AAQ3UM42_PASNO</name>
<dbReference type="AlphaFoldDB" id="A0AAQ3UM42"/>
<accession>A0AAQ3UM42</accession>
<evidence type="ECO:0000313" key="3">
    <source>
        <dbReference type="Proteomes" id="UP001341281"/>
    </source>
</evidence>
<proteinExistence type="predicted"/>
<evidence type="ECO:0000256" key="1">
    <source>
        <dbReference type="SAM" id="Coils"/>
    </source>
</evidence>
<keyword evidence="3" id="KW-1185">Reference proteome</keyword>
<dbReference type="EMBL" id="CP144753">
    <property type="protein sequence ID" value="WVZ94769.1"/>
    <property type="molecule type" value="Genomic_DNA"/>
</dbReference>
<evidence type="ECO:0000313" key="2">
    <source>
        <dbReference type="EMBL" id="WVZ94769.1"/>
    </source>
</evidence>
<keyword evidence="1" id="KW-0175">Coiled coil</keyword>
<protein>
    <submittedName>
        <fullName evidence="2">Uncharacterized protein</fullName>
    </submittedName>
</protein>
<feature type="coiled-coil region" evidence="1">
    <location>
        <begin position="10"/>
        <end position="42"/>
    </location>
</feature>
<reference evidence="2 3" key="1">
    <citation type="submission" date="2024-02" db="EMBL/GenBank/DDBJ databases">
        <title>High-quality chromosome-scale genome assembly of Pensacola bahiagrass (Paspalum notatum Flugge var. saurae).</title>
        <authorList>
            <person name="Vega J.M."/>
            <person name="Podio M."/>
            <person name="Orjuela J."/>
            <person name="Siena L.A."/>
            <person name="Pessino S.C."/>
            <person name="Combes M.C."/>
            <person name="Mariac C."/>
            <person name="Albertini E."/>
            <person name="Pupilli F."/>
            <person name="Ortiz J.P.A."/>
            <person name="Leblanc O."/>
        </authorList>
    </citation>
    <scope>NUCLEOTIDE SEQUENCE [LARGE SCALE GENOMIC DNA]</scope>
    <source>
        <strain evidence="2">R1</strain>
        <tissue evidence="2">Leaf</tissue>
    </source>
</reference>
<dbReference type="Proteomes" id="UP001341281">
    <property type="component" value="Chromosome 09"/>
</dbReference>
<sequence>MIALQHEEMEKRWELEKEKLSLNREEVELRKEHTKVEQLKAEAHFMGQDLDKLAPHLREYYMTIQREIMERHGIRSTTGGSSSG</sequence>
<gene>
    <name evidence="2" type="ORF">U9M48_040628</name>
</gene>